<dbReference type="InterPro" id="IPR006686">
    <property type="entry name" value="MscS_channel_CS"/>
</dbReference>
<dbReference type="Pfam" id="PF21088">
    <property type="entry name" value="MS_channel_1st"/>
    <property type="match status" value="1"/>
</dbReference>
<feature type="transmembrane region" description="Helical" evidence="1">
    <location>
        <begin position="40"/>
        <end position="60"/>
    </location>
</feature>
<evidence type="ECO:0000259" key="4">
    <source>
        <dbReference type="Pfam" id="PF21088"/>
    </source>
</evidence>
<keyword evidence="1" id="KW-0812">Transmembrane</keyword>
<organism evidence="5 6">
    <name type="scientific">Clostridium mobile</name>
    <dbReference type="NCBI Taxonomy" id="2841512"/>
    <lineage>
        <taxon>Bacteria</taxon>
        <taxon>Bacillati</taxon>
        <taxon>Bacillota</taxon>
        <taxon>Clostridia</taxon>
        <taxon>Eubacteriales</taxon>
        <taxon>Clostridiaceae</taxon>
        <taxon>Clostridium</taxon>
    </lineage>
</organism>
<evidence type="ECO:0000313" key="5">
    <source>
        <dbReference type="EMBL" id="MBU5485134.1"/>
    </source>
</evidence>
<dbReference type="EMBL" id="JAHLQF010000003">
    <property type="protein sequence ID" value="MBU5485134.1"/>
    <property type="molecule type" value="Genomic_DNA"/>
</dbReference>
<dbReference type="Proteomes" id="UP000726170">
    <property type="component" value="Unassembled WGS sequence"/>
</dbReference>
<dbReference type="PANTHER" id="PTHR30221:SF1">
    <property type="entry name" value="SMALL-CONDUCTANCE MECHANOSENSITIVE CHANNEL"/>
    <property type="match status" value="1"/>
</dbReference>
<evidence type="ECO:0000259" key="2">
    <source>
        <dbReference type="Pfam" id="PF00924"/>
    </source>
</evidence>
<keyword evidence="1" id="KW-1133">Transmembrane helix</keyword>
<reference evidence="5 6" key="1">
    <citation type="submission" date="2021-06" db="EMBL/GenBank/DDBJ databases">
        <authorList>
            <person name="Sun Q."/>
            <person name="Li D."/>
        </authorList>
    </citation>
    <scope>NUCLEOTIDE SEQUENCE [LARGE SCALE GENOMIC DNA]</scope>
    <source>
        <strain evidence="5 6">MSJ-11</strain>
    </source>
</reference>
<feature type="domain" description="Mechanosensitive ion channel MscS" evidence="2">
    <location>
        <begin position="62"/>
        <end position="128"/>
    </location>
</feature>
<accession>A0ABS6EIV6</accession>
<keyword evidence="6" id="KW-1185">Reference proteome</keyword>
<dbReference type="Pfam" id="PF21082">
    <property type="entry name" value="MS_channel_3rd"/>
    <property type="match status" value="1"/>
</dbReference>
<feature type="domain" description="Mechanosensitive ion channel MscS C-terminal" evidence="3">
    <location>
        <begin position="136"/>
        <end position="217"/>
    </location>
</feature>
<dbReference type="InterPro" id="IPR006685">
    <property type="entry name" value="MscS_channel_2nd"/>
</dbReference>
<dbReference type="InterPro" id="IPR049278">
    <property type="entry name" value="MS_channel_C"/>
</dbReference>
<dbReference type="InterPro" id="IPR045275">
    <property type="entry name" value="MscS_archaea/bacteria_type"/>
</dbReference>
<proteinExistence type="predicted"/>
<sequence>MDKSLKKSKIDVSLHSFIKSILTMILRIVLFLTIASMLGIPITTFLAVLSAAGVAVGLALKDSLSNFAGGILVLIFRPFNVGDYIETQGYSGTVKEIQLLYTYMNTADNKKIIIPNGELANGKIINYSAEEHRRVDLKFSIGYHDDIVKAKNIIKETINSNSLIFKDPEPFVAVGEYGNNSINLIIRVWCNNSDYWTIYHHLQEEVKLGFDREGITIPFPQMDVHMYNK</sequence>
<name>A0ABS6EIV6_9CLOT</name>
<dbReference type="PANTHER" id="PTHR30221">
    <property type="entry name" value="SMALL-CONDUCTANCE MECHANOSENSITIVE CHANNEL"/>
    <property type="match status" value="1"/>
</dbReference>
<gene>
    <name evidence="5" type="ORF">KQI86_12390</name>
</gene>
<keyword evidence="1" id="KW-0472">Membrane</keyword>
<dbReference type="InterPro" id="IPR049142">
    <property type="entry name" value="MS_channel_1st"/>
</dbReference>
<dbReference type="Pfam" id="PF00924">
    <property type="entry name" value="MS_channel_2nd"/>
    <property type="match status" value="1"/>
</dbReference>
<evidence type="ECO:0000256" key="1">
    <source>
        <dbReference type="SAM" id="Phobius"/>
    </source>
</evidence>
<evidence type="ECO:0000259" key="3">
    <source>
        <dbReference type="Pfam" id="PF21082"/>
    </source>
</evidence>
<dbReference type="PROSITE" id="PS01246">
    <property type="entry name" value="UPF0003"/>
    <property type="match status" value="1"/>
</dbReference>
<protein>
    <submittedName>
        <fullName evidence="5">Mechanosensitive ion channel</fullName>
    </submittedName>
</protein>
<comment type="caution">
    <text evidence="5">The sequence shown here is derived from an EMBL/GenBank/DDBJ whole genome shotgun (WGS) entry which is preliminary data.</text>
</comment>
<feature type="transmembrane region" description="Helical" evidence="1">
    <location>
        <begin position="12"/>
        <end position="34"/>
    </location>
</feature>
<feature type="domain" description="Mechanosensitive ion channel transmembrane helices 2/3" evidence="4">
    <location>
        <begin position="21"/>
        <end position="61"/>
    </location>
</feature>
<evidence type="ECO:0000313" key="6">
    <source>
        <dbReference type="Proteomes" id="UP000726170"/>
    </source>
</evidence>